<organism evidence="1 2">
    <name type="scientific">Candidatus Portnoybacteria bacterium CG23_combo_of_CG06-09_8_20_14_all_37_13</name>
    <dbReference type="NCBI Taxonomy" id="1974819"/>
    <lineage>
        <taxon>Bacteria</taxon>
        <taxon>Candidatus Portnoyibacteriota</taxon>
    </lineage>
</organism>
<sequence length="60" mass="7222">MAKDVHEVLKKFRLLPKKKYEYKKLLLFVTGGSQWIDYVERIRKLVFSSSIPIKNIQIRK</sequence>
<name>A0A2G9YCY2_9BACT</name>
<dbReference type="Proteomes" id="UP000231480">
    <property type="component" value="Unassembled WGS sequence"/>
</dbReference>
<protein>
    <submittedName>
        <fullName evidence="1">Uncharacterized protein</fullName>
    </submittedName>
</protein>
<proteinExistence type="predicted"/>
<reference evidence="1 2" key="1">
    <citation type="submission" date="2017-09" db="EMBL/GenBank/DDBJ databases">
        <title>Depth-based differentiation of microbial function through sediment-hosted aquifers and enrichment of novel symbionts in the deep terrestrial subsurface.</title>
        <authorList>
            <person name="Probst A.J."/>
            <person name="Ladd B."/>
            <person name="Jarett J.K."/>
            <person name="Geller-Mcgrath D.E."/>
            <person name="Sieber C.M."/>
            <person name="Emerson J.B."/>
            <person name="Anantharaman K."/>
            <person name="Thomas B.C."/>
            <person name="Malmstrom R."/>
            <person name="Stieglmeier M."/>
            <person name="Klingl A."/>
            <person name="Woyke T."/>
            <person name="Ryan C.M."/>
            <person name="Banfield J.F."/>
        </authorList>
    </citation>
    <scope>NUCLEOTIDE SEQUENCE [LARGE SCALE GENOMIC DNA]</scope>
    <source>
        <strain evidence="1">CG23_combo_of_CG06-09_8_20_14_all_37_13</strain>
    </source>
</reference>
<evidence type="ECO:0000313" key="1">
    <source>
        <dbReference type="EMBL" id="PIP17095.1"/>
    </source>
</evidence>
<gene>
    <name evidence="1" type="ORF">COX44_01785</name>
</gene>
<evidence type="ECO:0000313" key="2">
    <source>
        <dbReference type="Proteomes" id="UP000231480"/>
    </source>
</evidence>
<dbReference type="EMBL" id="PCRH01000040">
    <property type="protein sequence ID" value="PIP17095.1"/>
    <property type="molecule type" value="Genomic_DNA"/>
</dbReference>
<accession>A0A2G9YCY2</accession>
<dbReference type="AlphaFoldDB" id="A0A2G9YCY2"/>
<comment type="caution">
    <text evidence="1">The sequence shown here is derived from an EMBL/GenBank/DDBJ whole genome shotgun (WGS) entry which is preliminary data.</text>
</comment>